<evidence type="ECO:0000313" key="3">
    <source>
        <dbReference type="Proteomes" id="UP000238205"/>
    </source>
</evidence>
<organism evidence="2 3">
    <name type="scientific">Alkalibacterium olivapovliticus</name>
    <dbReference type="NCBI Taxonomy" id="99907"/>
    <lineage>
        <taxon>Bacteria</taxon>
        <taxon>Bacillati</taxon>
        <taxon>Bacillota</taxon>
        <taxon>Bacilli</taxon>
        <taxon>Lactobacillales</taxon>
        <taxon>Carnobacteriaceae</taxon>
        <taxon>Alkalibacterium</taxon>
    </lineage>
</organism>
<proteinExistence type="predicted"/>
<accession>A0A2T0W6C6</accession>
<keyword evidence="3" id="KW-1185">Reference proteome</keyword>
<dbReference type="RefSeq" id="WP_106193636.1">
    <property type="nucleotide sequence ID" value="NZ_PVTO01000013.1"/>
</dbReference>
<keyword evidence="1" id="KW-1133">Transmembrane helix</keyword>
<dbReference type="OrthoDB" id="1758157at2"/>
<feature type="transmembrane region" description="Helical" evidence="1">
    <location>
        <begin position="81"/>
        <end position="100"/>
    </location>
</feature>
<sequence>MMPDFIDYGWLNIGSLIFGIIAWSIPASSILNTKKIERPISVKVLLSLSACATALWFQLAYTTYLVQIQDWGALEDTTFTLNWGAAILLVVTIGLNILSLKQQMQRVHT</sequence>
<reference evidence="2 3" key="1">
    <citation type="submission" date="2018-03" db="EMBL/GenBank/DDBJ databases">
        <title>Genomic Encyclopedia of Archaeal and Bacterial Type Strains, Phase II (KMG-II): from individual species to whole genera.</title>
        <authorList>
            <person name="Goeker M."/>
        </authorList>
    </citation>
    <scope>NUCLEOTIDE SEQUENCE [LARGE SCALE GENOMIC DNA]</scope>
    <source>
        <strain evidence="2 3">DSM 13175</strain>
    </source>
</reference>
<keyword evidence="1" id="KW-0812">Transmembrane</keyword>
<name>A0A2T0W6C6_9LACT</name>
<dbReference type="EMBL" id="PVTO01000013">
    <property type="protein sequence ID" value="PRY82270.1"/>
    <property type="molecule type" value="Genomic_DNA"/>
</dbReference>
<evidence type="ECO:0000256" key="1">
    <source>
        <dbReference type="SAM" id="Phobius"/>
    </source>
</evidence>
<dbReference type="Proteomes" id="UP000238205">
    <property type="component" value="Unassembled WGS sequence"/>
</dbReference>
<evidence type="ECO:0000313" key="2">
    <source>
        <dbReference type="EMBL" id="PRY82270.1"/>
    </source>
</evidence>
<gene>
    <name evidence="2" type="ORF">CLV38_1137</name>
</gene>
<feature type="transmembrane region" description="Helical" evidence="1">
    <location>
        <begin position="44"/>
        <end position="61"/>
    </location>
</feature>
<comment type="caution">
    <text evidence="2">The sequence shown here is derived from an EMBL/GenBank/DDBJ whole genome shotgun (WGS) entry which is preliminary data.</text>
</comment>
<dbReference type="AlphaFoldDB" id="A0A2T0W6C6"/>
<protein>
    <submittedName>
        <fullName evidence="2">Uncharacterized protein</fullName>
    </submittedName>
</protein>
<keyword evidence="1" id="KW-0472">Membrane</keyword>
<feature type="transmembrane region" description="Helical" evidence="1">
    <location>
        <begin position="12"/>
        <end position="32"/>
    </location>
</feature>